<evidence type="ECO:0000256" key="20">
    <source>
        <dbReference type="ARBA" id="ARBA00042448"/>
    </source>
</evidence>
<dbReference type="GO" id="GO:0032580">
    <property type="term" value="C:Golgi cisterna membrane"/>
    <property type="evidence" value="ECO:0007669"/>
    <property type="project" value="UniProtKB-SubCell"/>
</dbReference>
<feature type="binding site" evidence="33">
    <location>
        <position position="277"/>
    </location>
    <ligand>
        <name>substrate</name>
    </ligand>
</feature>
<evidence type="ECO:0000256" key="29">
    <source>
        <dbReference type="ARBA" id="ARBA00072809"/>
    </source>
</evidence>
<keyword evidence="16" id="KW-0325">Glycoprotein</keyword>
<comment type="catalytic activity">
    <reaction evidence="17">
        <text>a beta-D-galactosyl-(1-&gt;3)-N-acetyl-alpha-D-galactosaminyl derivative + CMP-N-acetyl-beta-neuraminate = an N-acetyl-alpha-neuraminyl-(2-&gt;3)-beta-D-galactosyl-(1-&gt;3)-N-acetyl-alpha-D-galactosaminyl derivative + CMP + H(+)</text>
        <dbReference type="Rhea" id="RHEA:21616"/>
        <dbReference type="ChEBI" id="CHEBI:15378"/>
        <dbReference type="ChEBI" id="CHEBI:57812"/>
        <dbReference type="ChEBI" id="CHEBI:60377"/>
        <dbReference type="ChEBI" id="CHEBI:133470"/>
        <dbReference type="ChEBI" id="CHEBI:139596"/>
        <dbReference type="EC" id="2.4.3.4"/>
    </reaction>
    <physiologicalReaction direction="left-to-right" evidence="17">
        <dbReference type="Rhea" id="RHEA:21617"/>
    </physiologicalReaction>
</comment>
<evidence type="ECO:0000256" key="28">
    <source>
        <dbReference type="ARBA" id="ARBA00062545"/>
    </source>
</evidence>
<sequence>MQFRKKLWCILALCLAFFLWKVYKAVYMDPSPSSGEWPLMESPWEGKMCSQNRCTEHSKLDWFCDHFDASVNCLLTLRNPEVPSEVLQWWLRLQGYQDGSQLQKIIKHLFDILHSPPVTAQDFSQCGTCAVVGNSGRLKGSKYGKKIDSHHFVLRMNTAQTAGFEEDVGTRTTHHFMYPESAVNLHAGVHLVLVPFKPLDLKWLASAFSSGEIKRTYQRVKPFIEADKSKVLILNPAFLKYIHDKWMKRFGRYPSTGFAALLFAIHTCKQVSAFGFGADSRGNWHHYWEKNRYAGAFRRTGVHNATFELALIERLAVEGRISFYK</sequence>
<dbReference type="GO" id="GO:0003836">
    <property type="term" value="F:beta-galactoside (CMP) alpha-2,3-sialyltransferase activity"/>
    <property type="evidence" value="ECO:0007669"/>
    <property type="project" value="UniProtKB-EC"/>
</dbReference>
<evidence type="ECO:0000256" key="4">
    <source>
        <dbReference type="ARBA" id="ARBA00004934"/>
    </source>
</evidence>
<evidence type="ECO:0000256" key="34">
    <source>
        <dbReference type="PIRSR" id="PIRSR005557-2"/>
    </source>
</evidence>
<evidence type="ECO:0000256" key="3">
    <source>
        <dbReference type="ARBA" id="ARBA00004922"/>
    </source>
</evidence>
<feature type="binding site" evidence="33">
    <location>
        <position position="303"/>
    </location>
    <ligand>
        <name>substrate</name>
    </ligand>
</feature>
<organism evidence="36 37">
    <name type="scientific">Podarcis lilfordi</name>
    <name type="common">Lilford's wall lizard</name>
    <dbReference type="NCBI Taxonomy" id="74358"/>
    <lineage>
        <taxon>Eukaryota</taxon>
        <taxon>Metazoa</taxon>
        <taxon>Chordata</taxon>
        <taxon>Craniata</taxon>
        <taxon>Vertebrata</taxon>
        <taxon>Euteleostomi</taxon>
        <taxon>Lepidosauria</taxon>
        <taxon>Squamata</taxon>
        <taxon>Bifurcata</taxon>
        <taxon>Unidentata</taxon>
        <taxon>Episquamata</taxon>
        <taxon>Laterata</taxon>
        <taxon>Lacertibaenia</taxon>
        <taxon>Lacertidae</taxon>
        <taxon>Podarcis</taxon>
    </lineage>
</organism>
<evidence type="ECO:0000256" key="15">
    <source>
        <dbReference type="ARBA" id="ARBA00023157"/>
    </source>
</evidence>
<evidence type="ECO:0000256" key="6">
    <source>
        <dbReference type="ARBA" id="ARBA00022525"/>
    </source>
</evidence>
<keyword evidence="15" id="KW-1015">Disulfide bond</keyword>
<evidence type="ECO:0000256" key="25">
    <source>
        <dbReference type="ARBA" id="ARBA00043816"/>
    </source>
</evidence>
<evidence type="ECO:0000256" key="19">
    <source>
        <dbReference type="ARBA" id="ARBA00039107"/>
    </source>
</evidence>
<evidence type="ECO:0000256" key="30">
    <source>
        <dbReference type="ARBA" id="ARBA00081228"/>
    </source>
</evidence>
<keyword evidence="8" id="KW-0808">Transferase</keyword>
<evidence type="ECO:0000256" key="9">
    <source>
        <dbReference type="ARBA" id="ARBA00022692"/>
    </source>
</evidence>
<evidence type="ECO:0000256" key="32">
    <source>
        <dbReference type="ARBA" id="ARBA00082805"/>
    </source>
</evidence>
<evidence type="ECO:0000256" key="12">
    <source>
        <dbReference type="ARBA" id="ARBA00023034"/>
    </source>
</evidence>
<keyword evidence="11" id="KW-1133">Transmembrane helix</keyword>
<dbReference type="AlphaFoldDB" id="A0AA35P7L5"/>
<dbReference type="InterPro" id="IPR038578">
    <property type="entry name" value="GT29-like_sf"/>
</dbReference>
<keyword evidence="35" id="KW-0732">Signal</keyword>
<evidence type="ECO:0000256" key="23">
    <source>
        <dbReference type="ARBA" id="ARBA00043673"/>
    </source>
</evidence>
<feature type="binding site" evidence="33">
    <location>
        <position position="286"/>
    </location>
    <ligand>
        <name>substrate</name>
    </ligand>
</feature>
<dbReference type="InterPro" id="IPR012163">
    <property type="entry name" value="Sialyl_trans"/>
</dbReference>
<keyword evidence="37" id="KW-1185">Reference proteome</keyword>
<comment type="catalytic activity">
    <reaction evidence="24">
        <text>a ganglioside GM1 (d18:1(4E)) + CMP-N-acetyl-beta-neuraminate = a ganglioside GD1a (d18:1(4E)) + CMP + H(+)</text>
        <dbReference type="Rhea" id="RHEA:18021"/>
        <dbReference type="ChEBI" id="CHEBI:15378"/>
        <dbReference type="ChEBI" id="CHEBI:57812"/>
        <dbReference type="ChEBI" id="CHEBI:60377"/>
        <dbReference type="ChEBI" id="CHEBI:77709"/>
        <dbReference type="ChEBI" id="CHEBI:78445"/>
        <dbReference type="EC" id="2.4.3.2"/>
    </reaction>
    <physiologicalReaction direction="left-to-right" evidence="24">
        <dbReference type="Rhea" id="RHEA:18022"/>
    </physiologicalReaction>
</comment>
<feature type="binding site" evidence="33">
    <location>
        <position position="94"/>
    </location>
    <ligand>
        <name>substrate</name>
    </ligand>
</feature>
<keyword evidence="6" id="KW-0964">Secreted</keyword>
<reference evidence="36" key="1">
    <citation type="submission" date="2022-12" db="EMBL/GenBank/DDBJ databases">
        <authorList>
            <person name="Alioto T."/>
            <person name="Alioto T."/>
            <person name="Gomez Garrido J."/>
        </authorList>
    </citation>
    <scope>NUCLEOTIDE SEQUENCE</scope>
</reference>
<evidence type="ECO:0000256" key="7">
    <source>
        <dbReference type="ARBA" id="ARBA00022676"/>
    </source>
</evidence>
<keyword evidence="7" id="KW-0328">Glycosyltransferase</keyword>
<dbReference type="InterPro" id="IPR001675">
    <property type="entry name" value="Glyco_trans_29"/>
</dbReference>
<keyword evidence="14" id="KW-0472">Membrane</keyword>
<dbReference type="Pfam" id="PF00777">
    <property type="entry name" value="Glyco_transf_29"/>
    <property type="match status" value="1"/>
</dbReference>
<feature type="signal peptide" evidence="35">
    <location>
        <begin position="1"/>
        <end position="24"/>
    </location>
</feature>
<dbReference type="GO" id="GO:0006629">
    <property type="term" value="P:lipid metabolic process"/>
    <property type="evidence" value="ECO:0007669"/>
    <property type="project" value="UniProtKB-KW"/>
</dbReference>
<dbReference type="PANTHER" id="PTHR46032">
    <property type="entry name" value="ALPHA-2,3-SIALYLTRANSFERASE ST3GAL I ISOFORM X1"/>
    <property type="match status" value="1"/>
</dbReference>
<evidence type="ECO:0000256" key="26">
    <source>
        <dbReference type="ARBA" id="ARBA00047509"/>
    </source>
</evidence>
<evidence type="ECO:0000256" key="2">
    <source>
        <dbReference type="ARBA" id="ARBA00004613"/>
    </source>
</evidence>
<dbReference type="EMBL" id="OX395131">
    <property type="protein sequence ID" value="CAI5777984.1"/>
    <property type="molecule type" value="Genomic_DNA"/>
</dbReference>
<evidence type="ECO:0000256" key="13">
    <source>
        <dbReference type="ARBA" id="ARBA00023098"/>
    </source>
</evidence>
<keyword evidence="10" id="KW-0735">Signal-anchor</keyword>
<evidence type="ECO:0000256" key="35">
    <source>
        <dbReference type="SAM" id="SignalP"/>
    </source>
</evidence>
<dbReference type="GO" id="GO:0097503">
    <property type="term" value="P:sialylation"/>
    <property type="evidence" value="ECO:0007669"/>
    <property type="project" value="TreeGrafter"/>
</dbReference>
<evidence type="ECO:0000256" key="21">
    <source>
        <dbReference type="ARBA" id="ARBA00042990"/>
    </source>
</evidence>
<comment type="catalytic activity">
    <reaction evidence="27">
        <text>a globoside GalGb4Cer + CMP-N-acetyl-beta-neuraminate = a globoside MSGG + CMP + H(+)</text>
        <dbReference type="Rhea" id="RHEA:65372"/>
        <dbReference type="ChEBI" id="CHEBI:15378"/>
        <dbReference type="ChEBI" id="CHEBI:57812"/>
        <dbReference type="ChEBI" id="CHEBI:60377"/>
        <dbReference type="ChEBI" id="CHEBI:140623"/>
        <dbReference type="ChEBI" id="CHEBI:140691"/>
    </reaction>
    <physiologicalReaction direction="left-to-right" evidence="27">
        <dbReference type="Rhea" id="RHEA:65373"/>
    </physiologicalReaction>
</comment>
<dbReference type="InterPro" id="IPR051757">
    <property type="entry name" value="Beta-gal_alpha2-3_sialyltrans"/>
</dbReference>
<evidence type="ECO:0000256" key="18">
    <source>
        <dbReference type="ARBA" id="ARBA00039106"/>
    </source>
</evidence>
<feature type="binding site" evidence="33">
    <location>
        <position position="157"/>
    </location>
    <ligand>
        <name>substrate</name>
    </ligand>
</feature>
<dbReference type="FunFam" id="3.90.1480.20:FF:000002">
    <property type="entry name" value="CMP-N-acetylneuraminate-beta-galactosamide- alpha-2,3-sialyltransferase 2"/>
    <property type="match status" value="1"/>
</dbReference>
<comment type="pathway">
    <text evidence="3">Protein modification; protein glycosylation.</text>
</comment>
<accession>A0AA35P7L5</accession>
<comment type="catalytic activity">
    <reaction evidence="25">
        <text>a ganglioside GA1 + CMP-N-acetyl-beta-neuraminate = a ganglioside GM1b + CMP + H(+)</text>
        <dbReference type="Rhea" id="RHEA:48244"/>
        <dbReference type="ChEBI" id="CHEBI:15378"/>
        <dbReference type="ChEBI" id="CHEBI:57812"/>
        <dbReference type="ChEBI" id="CHEBI:60377"/>
        <dbReference type="ChEBI" id="CHEBI:88069"/>
        <dbReference type="ChEBI" id="CHEBI:90151"/>
    </reaction>
    <physiologicalReaction direction="left-to-right" evidence="25">
        <dbReference type="Rhea" id="RHEA:48245"/>
    </physiologicalReaction>
</comment>
<keyword evidence="9" id="KW-0812">Transmembrane</keyword>
<dbReference type="PANTHER" id="PTHR46032:SF1">
    <property type="entry name" value="ST3 BETA-GALACTOSIDE ALPHA-2,3-SIALYLTRANSFERASE 1"/>
    <property type="match status" value="1"/>
</dbReference>
<dbReference type="Gene3D" id="3.90.1480.20">
    <property type="entry name" value="Glycosyl transferase family 29"/>
    <property type="match status" value="1"/>
</dbReference>
<feature type="binding site" evidence="33">
    <location>
        <position position="217"/>
    </location>
    <ligand>
        <name>substrate</name>
    </ligand>
</feature>
<comment type="catalytic activity">
    <reaction evidence="23">
        <text>a ganglioside GA1 (d18:1(4E)) + CMP-N-acetyl-beta-neuraminate = a ganglioside GM1b (d18:1(4E)) + CMP + H(+)</text>
        <dbReference type="Rhea" id="RHEA:47560"/>
        <dbReference type="ChEBI" id="CHEBI:15378"/>
        <dbReference type="ChEBI" id="CHEBI:27938"/>
        <dbReference type="ChEBI" id="CHEBI:57812"/>
        <dbReference type="ChEBI" id="CHEBI:60377"/>
        <dbReference type="ChEBI" id="CHEBI:78568"/>
    </reaction>
    <physiologicalReaction direction="left-to-right" evidence="23">
        <dbReference type="Rhea" id="RHEA:47561"/>
    </physiologicalReaction>
</comment>
<comment type="similarity">
    <text evidence="5">Belongs to the glycosyltransferase 29 family.</text>
</comment>
<evidence type="ECO:0000256" key="8">
    <source>
        <dbReference type="ARBA" id="ARBA00022679"/>
    </source>
</evidence>
<feature type="binding site" evidence="33">
    <location>
        <position position="257"/>
    </location>
    <ligand>
        <name>substrate</name>
    </ligand>
</feature>
<protein>
    <recommendedName>
        <fullName evidence="29">CMP-N-acetylneuraminate-beta-galactosamide-alpha-2,3-sialyltransferase 2</fullName>
        <ecNumber evidence="18">2.4.3.2</ecNumber>
        <ecNumber evidence="19">2.4.3.4</ecNumber>
    </recommendedName>
    <alternativeName>
        <fullName evidence="22">Gal-NAc6S</fullName>
    </alternativeName>
    <alternativeName>
        <fullName evidence="20">Gal-beta-1,3-GalNAc-alpha-2,3-sialyltransferase</fullName>
    </alternativeName>
    <alternativeName>
        <fullName evidence="21">Monosialoganglioside sialyltransferase</fullName>
    </alternativeName>
    <alternativeName>
        <fullName evidence="30">ST3Gal II</fullName>
    </alternativeName>
    <alternativeName>
        <fullName evidence="31">ST3GalA.2</fullName>
    </alternativeName>
    <alternativeName>
        <fullName evidence="32">Sialyltransferase 4B</fullName>
    </alternativeName>
</protein>
<evidence type="ECO:0000256" key="10">
    <source>
        <dbReference type="ARBA" id="ARBA00022968"/>
    </source>
</evidence>
<gene>
    <name evidence="36" type="ORF">PODLI_1B014102</name>
</gene>
<evidence type="ECO:0000256" key="27">
    <source>
        <dbReference type="ARBA" id="ARBA00052027"/>
    </source>
</evidence>
<evidence type="ECO:0000256" key="17">
    <source>
        <dbReference type="ARBA" id="ARBA00036292"/>
    </source>
</evidence>
<dbReference type="EC" id="2.4.3.2" evidence="18"/>
<dbReference type="PIRSF" id="PIRSF005557">
    <property type="entry name" value="Sialyl_trans"/>
    <property type="match status" value="1"/>
</dbReference>
<dbReference type="GO" id="GO:0005576">
    <property type="term" value="C:extracellular region"/>
    <property type="evidence" value="ECO:0007669"/>
    <property type="project" value="UniProtKB-SubCell"/>
</dbReference>
<keyword evidence="12" id="KW-0333">Golgi apparatus</keyword>
<dbReference type="EC" id="2.4.3.4" evidence="19"/>
<evidence type="ECO:0000256" key="16">
    <source>
        <dbReference type="ARBA" id="ARBA00023180"/>
    </source>
</evidence>
<dbReference type="Proteomes" id="UP001178461">
    <property type="component" value="Chromosome 6"/>
</dbReference>
<evidence type="ECO:0000256" key="14">
    <source>
        <dbReference type="ARBA" id="ARBA00023136"/>
    </source>
</evidence>
<name>A0AA35P7L5_9SAUR</name>
<dbReference type="CDD" id="cd23966">
    <property type="entry name" value="GT29_ST3GAL1_2"/>
    <property type="match status" value="1"/>
</dbReference>
<evidence type="ECO:0000256" key="11">
    <source>
        <dbReference type="ARBA" id="ARBA00022989"/>
    </source>
</evidence>
<evidence type="ECO:0000256" key="5">
    <source>
        <dbReference type="ARBA" id="ARBA00006003"/>
    </source>
</evidence>
<comment type="catalytic activity">
    <reaction evidence="26">
        <text>ganglioside GM1 (d18:1(4E)/18:0) + CMP-N-acetyl-beta-neuraminate = ganglioside GD1a (18:1(4E)/18:0) + CMP + H(+)</text>
        <dbReference type="Rhea" id="RHEA:48248"/>
        <dbReference type="ChEBI" id="CHEBI:15378"/>
        <dbReference type="ChEBI" id="CHEBI:57812"/>
        <dbReference type="ChEBI" id="CHEBI:60377"/>
        <dbReference type="ChEBI" id="CHEBI:73110"/>
        <dbReference type="ChEBI" id="CHEBI:90153"/>
    </reaction>
    <physiologicalReaction direction="left-to-right" evidence="26">
        <dbReference type="Rhea" id="RHEA:48249"/>
    </physiologicalReaction>
</comment>
<feature type="disulfide bond" evidence="34">
    <location>
        <begin position="129"/>
        <end position="268"/>
    </location>
</feature>
<evidence type="ECO:0000256" key="33">
    <source>
        <dbReference type="PIRSR" id="PIRSR005557-1"/>
    </source>
</evidence>
<evidence type="ECO:0000256" key="22">
    <source>
        <dbReference type="ARBA" id="ARBA00042991"/>
    </source>
</evidence>
<evidence type="ECO:0000256" key="24">
    <source>
        <dbReference type="ARBA" id="ARBA00043773"/>
    </source>
</evidence>
<proteinExistence type="inferred from homology"/>
<evidence type="ECO:0000256" key="31">
    <source>
        <dbReference type="ARBA" id="ARBA00081332"/>
    </source>
</evidence>
<comment type="subunit">
    <text evidence="28">Homodimer; disulfide-linked. Homodimer formation occurs in the endoplasmic reticulum.</text>
</comment>
<feature type="chain" id="PRO_5041291802" description="CMP-N-acetylneuraminate-beta-galactosamide-alpha-2,3-sialyltransferase 2" evidence="35">
    <location>
        <begin position="25"/>
        <end position="325"/>
    </location>
</feature>
<evidence type="ECO:0000313" key="37">
    <source>
        <dbReference type="Proteomes" id="UP001178461"/>
    </source>
</evidence>
<keyword evidence="13" id="KW-0443">Lipid metabolism</keyword>
<comment type="pathway">
    <text evidence="4">Glycolipid biosynthesis.</text>
</comment>
<evidence type="ECO:0000313" key="36">
    <source>
        <dbReference type="EMBL" id="CAI5777984.1"/>
    </source>
</evidence>
<comment type="subcellular location">
    <subcellularLocation>
        <location evidence="1">Golgi apparatus</location>
        <location evidence="1">Golgi stack membrane</location>
        <topology evidence="1">Single-pass type II membrane protein</topology>
    </subcellularLocation>
    <subcellularLocation>
        <location evidence="2">Secreted</location>
    </subcellularLocation>
</comment>
<dbReference type="GO" id="GO:0047288">
    <property type="term" value="F:beta-D-galactosyl-(1-&gt;3)-N-acetyl-beta-D-galactosaminide alpha-2,3- sialyltransferase"/>
    <property type="evidence" value="ECO:0007669"/>
    <property type="project" value="UniProtKB-EC"/>
</dbReference>
<feature type="binding site" evidence="33">
    <location>
        <position position="134"/>
    </location>
    <ligand>
        <name>substrate</name>
    </ligand>
</feature>
<feature type="binding site" evidence="33">
    <location>
        <position position="253"/>
    </location>
    <ligand>
        <name>substrate</name>
    </ligand>
</feature>
<evidence type="ECO:0000256" key="1">
    <source>
        <dbReference type="ARBA" id="ARBA00004447"/>
    </source>
</evidence>